<dbReference type="Pfam" id="PF08007">
    <property type="entry name" value="JmjC_2"/>
    <property type="match status" value="1"/>
</dbReference>
<dbReference type="InterPro" id="IPR039994">
    <property type="entry name" value="NO66-like"/>
</dbReference>
<protein>
    <recommendedName>
        <fullName evidence="4">JmjC domain-containing protein</fullName>
    </recommendedName>
</protein>
<keyword evidence="3" id="KW-0408">Iron</keyword>
<dbReference type="GO" id="GO:0046872">
    <property type="term" value="F:metal ion binding"/>
    <property type="evidence" value="ECO:0007669"/>
    <property type="project" value="UniProtKB-KW"/>
</dbReference>
<evidence type="ECO:0000256" key="3">
    <source>
        <dbReference type="ARBA" id="ARBA00023004"/>
    </source>
</evidence>
<dbReference type="InterPro" id="IPR003347">
    <property type="entry name" value="JmjC_dom"/>
</dbReference>
<feature type="domain" description="JmjC" evidence="4">
    <location>
        <begin position="69"/>
        <end position="222"/>
    </location>
</feature>
<gene>
    <name evidence="5" type="ORF">FRZ61_47540</name>
</gene>
<organism evidence="5 6">
    <name type="scientific">Hypericibacter adhaerens</name>
    <dbReference type="NCBI Taxonomy" id="2602016"/>
    <lineage>
        <taxon>Bacteria</taxon>
        <taxon>Pseudomonadati</taxon>
        <taxon>Pseudomonadota</taxon>
        <taxon>Alphaproteobacteria</taxon>
        <taxon>Rhodospirillales</taxon>
        <taxon>Dongiaceae</taxon>
        <taxon>Hypericibacter</taxon>
    </lineage>
</organism>
<dbReference type="PROSITE" id="PS51184">
    <property type="entry name" value="JMJC"/>
    <property type="match status" value="1"/>
</dbReference>
<dbReference type="Proteomes" id="UP000325797">
    <property type="component" value="Chromosome"/>
</dbReference>
<keyword evidence="6" id="KW-1185">Reference proteome</keyword>
<dbReference type="EMBL" id="CP042582">
    <property type="protein sequence ID" value="QEX24812.1"/>
    <property type="molecule type" value="Genomic_DNA"/>
</dbReference>
<evidence type="ECO:0000313" key="5">
    <source>
        <dbReference type="EMBL" id="QEX24812.1"/>
    </source>
</evidence>
<name>A0A5J6N439_9PROT</name>
<evidence type="ECO:0000256" key="2">
    <source>
        <dbReference type="ARBA" id="ARBA00022723"/>
    </source>
</evidence>
<dbReference type="GO" id="GO:0032453">
    <property type="term" value="F:histone H3K4 demethylase activity"/>
    <property type="evidence" value="ECO:0007669"/>
    <property type="project" value="TreeGrafter"/>
</dbReference>
<dbReference type="PANTHER" id="PTHR13096:SF9">
    <property type="entry name" value="BIFUNCTIONAL LYSINE-SPECIFIC DEMETHYLASE AND HISTIDYL-HYDROXYLASE"/>
    <property type="match status" value="1"/>
</dbReference>
<dbReference type="Gene3D" id="2.60.120.650">
    <property type="entry name" value="Cupin"/>
    <property type="match status" value="1"/>
</dbReference>
<sequence>MYQAGSRVKFRGLFSRKRLDEACRRAVELHVTYASEGRESMTPLSSINADEVNAHYQAGGTVCITGVNRASSELGGLARACKTSLGWSGLVDCRAYLSKAGAGYTPHFDDKTVITLQIEGSKQWFVDVAPAVRHPIANAGRFPDGVYRYFRSAPELEPWEQFDQPRFPSEASTYTLSAGDILIVPAGVWHTACAQGHSLSVALTLNHVGAGSTHEIIFSTLLKQALSDPNWRGAAPMAPRSSGIKEAYETLSEVDAFFVERLHALRQWVDKSLDDRTDIIRTWSQRMSAGD</sequence>
<dbReference type="KEGG" id="hadh:FRZ61_47540"/>
<accession>A0A5J6N439</accession>
<dbReference type="PANTHER" id="PTHR13096">
    <property type="entry name" value="MINA53 MYC INDUCED NUCLEAR ANTIGEN"/>
    <property type="match status" value="1"/>
</dbReference>
<dbReference type="GO" id="GO:0051864">
    <property type="term" value="F:histone H3K36 demethylase activity"/>
    <property type="evidence" value="ECO:0007669"/>
    <property type="project" value="TreeGrafter"/>
</dbReference>
<dbReference type="AlphaFoldDB" id="A0A5J6N439"/>
<reference evidence="5 6" key="1">
    <citation type="submission" date="2019-08" db="EMBL/GenBank/DDBJ databases">
        <title>Hyperibacter terrae gen. nov., sp. nov. and Hyperibacter viscosus sp. nov., two new members in the family Rhodospirillaceae isolated from the rhizosphere of Hypericum perforatum.</title>
        <authorList>
            <person name="Noviana Z."/>
        </authorList>
    </citation>
    <scope>NUCLEOTIDE SEQUENCE [LARGE SCALE GENOMIC DNA]</scope>
    <source>
        <strain evidence="5 6">R5959</strain>
    </source>
</reference>
<evidence type="ECO:0000313" key="6">
    <source>
        <dbReference type="Proteomes" id="UP000325797"/>
    </source>
</evidence>
<evidence type="ECO:0000259" key="4">
    <source>
        <dbReference type="PROSITE" id="PS51184"/>
    </source>
</evidence>
<keyword evidence="2" id="KW-0479">Metal-binding</keyword>
<comment type="cofactor">
    <cofactor evidence="1">
        <name>Fe(2+)</name>
        <dbReference type="ChEBI" id="CHEBI:29033"/>
    </cofactor>
</comment>
<proteinExistence type="predicted"/>
<evidence type="ECO:0000256" key="1">
    <source>
        <dbReference type="ARBA" id="ARBA00001954"/>
    </source>
</evidence>
<dbReference type="SUPFAM" id="SSF51197">
    <property type="entry name" value="Clavaminate synthase-like"/>
    <property type="match status" value="1"/>
</dbReference>